<evidence type="ECO:0000256" key="2">
    <source>
        <dbReference type="ARBA" id="ARBA00022692"/>
    </source>
</evidence>
<feature type="transmembrane region" description="Helical" evidence="5">
    <location>
        <begin position="41"/>
        <end position="62"/>
    </location>
</feature>
<sequence>FLPLHFQILEYSALVSGALILPVVVAMSFTSILSGQYMSRAGLYMPSILVGFLLWTPGNGLTLLFDRNTGLEPLIGILIVEGTGIGVTLQPTLVGMYANSRSEDRAITTSLRNLIRTIAGAFVLVISGVILSNTFSEGLPGNALMTDEMMAQLTSSTYALKEINLSEEEEEHIVGYTWMTCITSSYSTLCVQV</sequence>
<accession>A0A9P9DMC7</accession>
<feature type="transmembrane region" description="Helical" evidence="5">
    <location>
        <begin position="12"/>
        <end position="34"/>
    </location>
</feature>
<comment type="subcellular location">
    <subcellularLocation>
        <location evidence="1">Membrane</location>
        <topology evidence="1">Multi-pass membrane protein</topology>
    </subcellularLocation>
</comment>
<evidence type="ECO:0008006" key="8">
    <source>
        <dbReference type="Google" id="ProtNLM"/>
    </source>
</evidence>
<protein>
    <recommendedName>
        <fullName evidence="8">Major facilitator superfamily (MFS) profile domain-containing protein</fullName>
    </recommendedName>
</protein>
<dbReference type="EMBL" id="JAGMUU010000027">
    <property type="protein sequence ID" value="KAH7121836.1"/>
    <property type="molecule type" value="Genomic_DNA"/>
</dbReference>
<dbReference type="PANTHER" id="PTHR23501:SF78">
    <property type="entry name" value="MAJOR FACILITATOR SUPERFAMILY (MFS) PROFILE DOMAIN-CONTAINING PROTEIN-RELATED"/>
    <property type="match status" value="1"/>
</dbReference>
<feature type="transmembrane region" description="Helical" evidence="5">
    <location>
        <begin position="74"/>
        <end position="94"/>
    </location>
</feature>
<dbReference type="InterPro" id="IPR036259">
    <property type="entry name" value="MFS_trans_sf"/>
</dbReference>
<dbReference type="GO" id="GO:0022857">
    <property type="term" value="F:transmembrane transporter activity"/>
    <property type="evidence" value="ECO:0007669"/>
    <property type="project" value="TreeGrafter"/>
</dbReference>
<evidence type="ECO:0000256" key="3">
    <source>
        <dbReference type="ARBA" id="ARBA00022989"/>
    </source>
</evidence>
<feature type="transmembrane region" description="Helical" evidence="5">
    <location>
        <begin position="114"/>
        <end position="135"/>
    </location>
</feature>
<reference evidence="6" key="1">
    <citation type="journal article" date="2021" name="Nat. Commun.">
        <title>Genetic determinants of endophytism in the Arabidopsis root mycobiome.</title>
        <authorList>
            <person name="Mesny F."/>
            <person name="Miyauchi S."/>
            <person name="Thiergart T."/>
            <person name="Pickel B."/>
            <person name="Atanasova L."/>
            <person name="Karlsson M."/>
            <person name="Huettel B."/>
            <person name="Barry K.W."/>
            <person name="Haridas S."/>
            <person name="Chen C."/>
            <person name="Bauer D."/>
            <person name="Andreopoulos W."/>
            <person name="Pangilinan J."/>
            <person name="LaButti K."/>
            <person name="Riley R."/>
            <person name="Lipzen A."/>
            <person name="Clum A."/>
            <person name="Drula E."/>
            <person name="Henrissat B."/>
            <person name="Kohler A."/>
            <person name="Grigoriev I.V."/>
            <person name="Martin F.M."/>
            <person name="Hacquard S."/>
        </authorList>
    </citation>
    <scope>NUCLEOTIDE SEQUENCE</scope>
    <source>
        <strain evidence="6">MPI-CAGE-AT-0021</strain>
    </source>
</reference>
<evidence type="ECO:0000256" key="4">
    <source>
        <dbReference type="ARBA" id="ARBA00023136"/>
    </source>
</evidence>
<dbReference type="Proteomes" id="UP000717696">
    <property type="component" value="Unassembled WGS sequence"/>
</dbReference>
<name>A0A9P9DMC7_9HYPO</name>
<evidence type="ECO:0000256" key="5">
    <source>
        <dbReference type="SAM" id="Phobius"/>
    </source>
</evidence>
<keyword evidence="2 5" id="KW-0812">Transmembrane</keyword>
<dbReference type="AlphaFoldDB" id="A0A9P9DMC7"/>
<dbReference type="GO" id="GO:0005886">
    <property type="term" value="C:plasma membrane"/>
    <property type="evidence" value="ECO:0007669"/>
    <property type="project" value="TreeGrafter"/>
</dbReference>
<gene>
    <name evidence="6" type="ORF">B0J13DRAFT_456568</name>
</gene>
<dbReference type="SUPFAM" id="SSF103473">
    <property type="entry name" value="MFS general substrate transporter"/>
    <property type="match status" value="1"/>
</dbReference>
<feature type="non-terminal residue" evidence="6">
    <location>
        <position position="1"/>
    </location>
</feature>
<evidence type="ECO:0000256" key="1">
    <source>
        <dbReference type="ARBA" id="ARBA00004141"/>
    </source>
</evidence>
<proteinExistence type="predicted"/>
<evidence type="ECO:0000313" key="7">
    <source>
        <dbReference type="Proteomes" id="UP000717696"/>
    </source>
</evidence>
<dbReference type="PANTHER" id="PTHR23501">
    <property type="entry name" value="MAJOR FACILITATOR SUPERFAMILY"/>
    <property type="match status" value="1"/>
</dbReference>
<keyword evidence="7" id="KW-1185">Reference proteome</keyword>
<keyword evidence="3 5" id="KW-1133">Transmembrane helix</keyword>
<dbReference type="Gene3D" id="1.20.1250.20">
    <property type="entry name" value="MFS general substrate transporter like domains"/>
    <property type="match status" value="1"/>
</dbReference>
<comment type="caution">
    <text evidence="6">The sequence shown here is derived from an EMBL/GenBank/DDBJ whole genome shotgun (WGS) entry which is preliminary data.</text>
</comment>
<evidence type="ECO:0000313" key="6">
    <source>
        <dbReference type="EMBL" id="KAH7121836.1"/>
    </source>
</evidence>
<keyword evidence="4 5" id="KW-0472">Membrane</keyword>
<dbReference type="OrthoDB" id="10021397at2759"/>
<organism evidence="6 7">
    <name type="scientific">Dactylonectria estremocensis</name>
    <dbReference type="NCBI Taxonomy" id="1079267"/>
    <lineage>
        <taxon>Eukaryota</taxon>
        <taxon>Fungi</taxon>
        <taxon>Dikarya</taxon>
        <taxon>Ascomycota</taxon>
        <taxon>Pezizomycotina</taxon>
        <taxon>Sordariomycetes</taxon>
        <taxon>Hypocreomycetidae</taxon>
        <taxon>Hypocreales</taxon>
        <taxon>Nectriaceae</taxon>
        <taxon>Dactylonectria</taxon>
    </lineage>
</organism>